<feature type="domain" description="F-box" evidence="2">
    <location>
        <begin position="68"/>
        <end position="115"/>
    </location>
</feature>
<dbReference type="Gramene" id="TraesCS2B02G146400.1">
    <property type="protein sequence ID" value="TraesCS2B02G146400.1"/>
    <property type="gene ID" value="TraesCS2B02G146400"/>
</dbReference>
<evidence type="ECO:0000313" key="4">
    <source>
        <dbReference type="Proteomes" id="UP000019116"/>
    </source>
</evidence>
<dbReference type="EnsemblPlants" id="TraesCS2B02G146400.1">
    <property type="protein sequence ID" value="TraesCS2B02G146400.1"/>
    <property type="gene ID" value="TraesCS2B02G146400"/>
</dbReference>
<evidence type="ECO:0000256" key="1">
    <source>
        <dbReference type="SAM" id="MobiDB-lite"/>
    </source>
</evidence>
<dbReference type="Proteomes" id="UP000019116">
    <property type="component" value="Chromosome 2B"/>
</dbReference>
<dbReference type="Gramene" id="TraesRN2B0100360000.1">
    <property type="protein sequence ID" value="TraesRN2B0100360000.1"/>
    <property type="gene ID" value="TraesRN2B0100360000"/>
</dbReference>
<accession>A0A3B6C0Z9</accession>
<dbReference type="InterPro" id="IPR036047">
    <property type="entry name" value="F-box-like_dom_sf"/>
</dbReference>
<dbReference type="Gramene" id="TraesCS2B03G0352800.1">
    <property type="protein sequence ID" value="TraesCS2B03G0352800.1.CDS"/>
    <property type="gene ID" value="TraesCS2B03G0352800"/>
</dbReference>
<feature type="compositionally biased region" description="Basic and acidic residues" evidence="1">
    <location>
        <begin position="22"/>
        <end position="31"/>
    </location>
</feature>
<dbReference type="OrthoDB" id="643896at2759"/>
<dbReference type="SUPFAM" id="SSF81383">
    <property type="entry name" value="F-box domain"/>
    <property type="match status" value="1"/>
</dbReference>
<dbReference type="AlphaFoldDB" id="A0A3B6C0Z9"/>
<evidence type="ECO:0000313" key="3">
    <source>
        <dbReference type="EnsemblPlants" id="TraesCS2B02G146400.1"/>
    </source>
</evidence>
<dbReference type="InterPro" id="IPR001810">
    <property type="entry name" value="F-box_dom"/>
</dbReference>
<feature type="region of interest" description="Disordered" evidence="1">
    <location>
        <begin position="1"/>
        <end position="52"/>
    </location>
</feature>
<keyword evidence="4" id="KW-1185">Reference proteome</keyword>
<dbReference type="PROSITE" id="PS50181">
    <property type="entry name" value="FBOX"/>
    <property type="match status" value="1"/>
</dbReference>
<reference evidence="3" key="1">
    <citation type="submission" date="2018-08" db="EMBL/GenBank/DDBJ databases">
        <authorList>
            <person name="Rossello M."/>
        </authorList>
    </citation>
    <scope>NUCLEOTIDE SEQUENCE [LARGE SCALE GENOMIC DNA]</scope>
    <source>
        <strain evidence="3">cv. Chinese Spring</strain>
    </source>
</reference>
<dbReference type="STRING" id="4565.A0A3B6C0Z9"/>
<sequence length="472" mass="53077">MSRVPERARNGNPIPPSPPHSRCPESRVPERARKRKPHSSPHPSVLQKSRSIPMASSTLRCLPGDIPPTTLLTLPEEMLEEILLCLSDAADLVRASMARVSIRRLVTNHRFLRRFRTRHPPPLLGIVSPYPLHRWDRPLLNLAQPPHPSAAAASAFSGLDAADFSCTFLPNAARWRRDLRDGRVLLSGLPKGTKFNSHAFVRDLAVSDPLSRRYILLPPIPDDLAALVQPPDLVRFDPFLAPPVAEDEDGMSFRVICLAHCTTKLVLLIFSSSAGQWHPVTLENWIGLLTGSDNPAPGNHQDLYWLPRMRHYAHGYFCWAFYAKGSMYPVSKLLMLDTQSMGFSAVDLPPLTDNTRVIILEAENGRIGMYMNENLTAELRYYVLQNDGVGENQWLQKETLTLNDRYMLIGVAGGYLLLQGLRQDQYPFFLVSLDLKTLELEWFLASRHTNVGARLFASFPPSLSPPTLRHDI</sequence>
<proteinExistence type="predicted"/>
<name>A0A3B6C0Z9_WHEAT</name>
<dbReference type="PANTHER" id="PTHR31264:SF10">
    <property type="entry name" value="GENOME ASSEMBLY, CHROMOSOME: II"/>
    <property type="match status" value="1"/>
</dbReference>
<organism evidence="3">
    <name type="scientific">Triticum aestivum</name>
    <name type="common">Wheat</name>
    <dbReference type="NCBI Taxonomy" id="4565"/>
    <lineage>
        <taxon>Eukaryota</taxon>
        <taxon>Viridiplantae</taxon>
        <taxon>Streptophyta</taxon>
        <taxon>Embryophyta</taxon>
        <taxon>Tracheophyta</taxon>
        <taxon>Spermatophyta</taxon>
        <taxon>Magnoliopsida</taxon>
        <taxon>Liliopsida</taxon>
        <taxon>Poales</taxon>
        <taxon>Poaceae</taxon>
        <taxon>BOP clade</taxon>
        <taxon>Pooideae</taxon>
        <taxon>Triticodae</taxon>
        <taxon>Triticeae</taxon>
        <taxon>Triticinae</taxon>
        <taxon>Triticum</taxon>
    </lineage>
</organism>
<evidence type="ECO:0000259" key="2">
    <source>
        <dbReference type="PROSITE" id="PS50181"/>
    </source>
</evidence>
<gene>
    <name evidence="3" type="primary">LOC123043828</name>
</gene>
<dbReference type="OMA" id="PEHEFYY"/>
<protein>
    <recommendedName>
        <fullName evidence="2">F-box domain-containing protein</fullName>
    </recommendedName>
</protein>
<dbReference type="PANTHER" id="PTHR31264">
    <property type="entry name" value="OS07G0554500 PROTEIN-RELATED"/>
    <property type="match status" value="1"/>
</dbReference>
<reference evidence="3" key="2">
    <citation type="submission" date="2018-10" db="UniProtKB">
        <authorList>
            <consortium name="EnsemblPlants"/>
        </authorList>
    </citation>
    <scope>IDENTIFICATION</scope>
</reference>